<keyword evidence="2" id="KW-0732">Signal</keyword>
<dbReference type="EMBL" id="FQWB01000005">
    <property type="protein sequence ID" value="SHG63456.1"/>
    <property type="molecule type" value="Genomic_DNA"/>
</dbReference>
<feature type="chain" id="PRO_5009912024" evidence="2">
    <location>
        <begin position="23"/>
        <end position="429"/>
    </location>
</feature>
<dbReference type="Gene3D" id="1.25.40.10">
    <property type="entry name" value="Tetratricopeptide repeat domain"/>
    <property type="match status" value="1"/>
</dbReference>
<dbReference type="PANTHER" id="PTHR44395">
    <property type="match status" value="1"/>
</dbReference>
<dbReference type="SUPFAM" id="SSF48452">
    <property type="entry name" value="TPR-like"/>
    <property type="match status" value="1"/>
</dbReference>
<proteinExistence type="predicted"/>
<feature type="repeat" description="TPR" evidence="1">
    <location>
        <begin position="298"/>
        <end position="331"/>
    </location>
</feature>
<reference evidence="4" key="1">
    <citation type="submission" date="2016-11" db="EMBL/GenBank/DDBJ databases">
        <authorList>
            <person name="Varghese N."/>
            <person name="Submissions S."/>
        </authorList>
    </citation>
    <scope>NUCLEOTIDE SEQUENCE [LARGE SCALE GENOMIC DNA]</scope>
    <source>
        <strain evidence="4">DSM 19978</strain>
    </source>
</reference>
<dbReference type="GO" id="GO:0035269">
    <property type="term" value="P:protein O-linked glycosylation via mannose"/>
    <property type="evidence" value="ECO:0007669"/>
    <property type="project" value="TreeGrafter"/>
</dbReference>
<gene>
    <name evidence="3" type="ORF">SAMN05443549_105180</name>
</gene>
<evidence type="ECO:0000313" key="4">
    <source>
        <dbReference type="Proteomes" id="UP000184516"/>
    </source>
</evidence>
<evidence type="ECO:0000256" key="1">
    <source>
        <dbReference type="PROSITE-ProRule" id="PRU00339"/>
    </source>
</evidence>
<keyword evidence="4" id="KW-1185">Reference proteome</keyword>
<protein>
    <submittedName>
        <fullName evidence="3">Tetratricopeptide repeat-containing protein</fullName>
    </submittedName>
</protein>
<dbReference type="Proteomes" id="UP000184516">
    <property type="component" value="Unassembled WGS sequence"/>
</dbReference>
<accession>A0A1M5LER6</accession>
<dbReference type="InterPro" id="IPR011990">
    <property type="entry name" value="TPR-like_helical_dom_sf"/>
</dbReference>
<dbReference type="SMART" id="SM00028">
    <property type="entry name" value="TPR"/>
    <property type="match status" value="2"/>
</dbReference>
<dbReference type="RefSeq" id="WP_073371021.1">
    <property type="nucleotide sequence ID" value="NZ_FQWB01000005.1"/>
</dbReference>
<feature type="repeat" description="TPR" evidence="1">
    <location>
        <begin position="230"/>
        <end position="263"/>
    </location>
</feature>
<dbReference type="GO" id="GO:0000030">
    <property type="term" value="F:mannosyltransferase activity"/>
    <property type="evidence" value="ECO:0007669"/>
    <property type="project" value="TreeGrafter"/>
</dbReference>
<organism evidence="3 4">
    <name type="scientific">Flavobacterium fluvii</name>
    <dbReference type="NCBI Taxonomy" id="468056"/>
    <lineage>
        <taxon>Bacteria</taxon>
        <taxon>Pseudomonadati</taxon>
        <taxon>Bacteroidota</taxon>
        <taxon>Flavobacteriia</taxon>
        <taxon>Flavobacteriales</taxon>
        <taxon>Flavobacteriaceae</taxon>
        <taxon>Flavobacterium</taxon>
    </lineage>
</organism>
<dbReference type="STRING" id="468056.SAMN05443549_105180"/>
<dbReference type="Pfam" id="PF14559">
    <property type="entry name" value="TPR_19"/>
    <property type="match status" value="1"/>
</dbReference>
<dbReference type="InterPro" id="IPR019734">
    <property type="entry name" value="TPR_rpt"/>
</dbReference>
<dbReference type="PROSITE" id="PS50005">
    <property type="entry name" value="TPR"/>
    <property type="match status" value="2"/>
</dbReference>
<evidence type="ECO:0000256" key="2">
    <source>
        <dbReference type="SAM" id="SignalP"/>
    </source>
</evidence>
<sequence length="429" mass="47627">MKSKYVTLVSALLISVATFAQKDQIKAAEKALKGGNPQEAVTILSTAESSIANAAEAEKTQYLFVKGNAYLELANKKVEEGKNLSLAAKAYQELLAVEKASGKNKYSILALNSIITIKGKLINSAIEDTKANKTIDGANKLYDAYLLDKKDTINLYYAASTYVNGKDYNTALKLYEELKVLNYSGKGTSYLAINKISGQEDLFNTAKERDAALKITHEKPKNEAIPSKRGEIYKNIALILVDQGKIDEAKKAISDARKANPEDMSLALAEANLYLQTKDFETYKKIIAEILEKNPNDADLVFNLGVISANAKNAVDAEKYYKRVMEIKPDYVNAYINLAALKLEDEKAIIDEMNKLGNSEKDMKRYAVLKTKRENLFKSTIPYLQKAHEIDPKNIDVAKTLLNVYSALEMPEYKALKAKVKEMEAAAKK</sequence>
<feature type="signal peptide" evidence="2">
    <location>
        <begin position="1"/>
        <end position="22"/>
    </location>
</feature>
<name>A0A1M5LER6_9FLAO</name>
<dbReference type="OrthoDB" id="1149028at2"/>
<dbReference type="PANTHER" id="PTHR44395:SF1">
    <property type="entry name" value="PROTEIN O-MANNOSYL-TRANSFERASE TMTC3"/>
    <property type="match status" value="1"/>
</dbReference>
<dbReference type="AlphaFoldDB" id="A0A1M5LER6"/>
<keyword evidence="1" id="KW-0802">TPR repeat</keyword>
<evidence type="ECO:0000313" key="3">
    <source>
        <dbReference type="EMBL" id="SHG63456.1"/>
    </source>
</evidence>